<evidence type="ECO:0000313" key="2">
    <source>
        <dbReference type="Proteomes" id="UP000051789"/>
    </source>
</evidence>
<protein>
    <submittedName>
        <fullName evidence="1">Uncharacterized protein</fullName>
    </submittedName>
</protein>
<proteinExistence type="predicted"/>
<sequence length="52" mass="5746">MGWFRRWRGVTAVDAAYATNCYHPHAPGHDAFVPHQPRISVTVKGAAKQITA</sequence>
<dbReference type="AlphaFoldDB" id="A0A0R2C6U4"/>
<gene>
    <name evidence="1" type="ORF">FD19_GL000995</name>
</gene>
<keyword evidence="2" id="KW-1185">Reference proteome</keyword>
<name>A0A0R2C6U4_9LACO</name>
<evidence type="ECO:0000313" key="1">
    <source>
        <dbReference type="EMBL" id="KRM87489.1"/>
    </source>
</evidence>
<dbReference type="EMBL" id="AYZK01000002">
    <property type="protein sequence ID" value="KRM87489.1"/>
    <property type="molecule type" value="Genomic_DNA"/>
</dbReference>
<comment type="caution">
    <text evidence="1">The sequence shown here is derived from an EMBL/GenBank/DDBJ whole genome shotgun (WGS) entry which is preliminary data.</text>
</comment>
<organism evidence="1 2">
    <name type="scientific">Lacticaseibacillus thailandensis DSM 22698 = JCM 13996</name>
    <dbReference type="NCBI Taxonomy" id="1423810"/>
    <lineage>
        <taxon>Bacteria</taxon>
        <taxon>Bacillati</taxon>
        <taxon>Bacillota</taxon>
        <taxon>Bacilli</taxon>
        <taxon>Lactobacillales</taxon>
        <taxon>Lactobacillaceae</taxon>
        <taxon>Lacticaseibacillus</taxon>
    </lineage>
</organism>
<dbReference type="PATRIC" id="fig|1423810.4.peg.1018"/>
<reference evidence="1 2" key="1">
    <citation type="journal article" date="2015" name="Genome Announc.">
        <title>Expanding the biotechnology potential of lactobacilli through comparative genomics of 213 strains and associated genera.</title>
        <authorList>
            <person name="Sun Z."/>
            <person name="Harris H.M."/>
            <person name="McCann A."/>
            <person name="Guo C."/>
            <person name="Argimon S."/>
            <person name="Zhang W."/>
            <person name="Yang X."/>
            <person name="Jeffery I.B."/>
            <person name="Cooney J.C."/>
            <person name="Kagawa T.F."/>
            <person name="Liu W."/>
            <person name="Song Y."/>
            <person name="Salvetti E."/>
            <person name="Wrobel A."/>
            <person name="Rasinkangas P."/>
            <person name="Parkhill J."/>
            <person name="Rea M.C."/>
            <person name="O'Sullivan O."/>
            <person name="Ritari J."/>
            <person name="Douillard F.P."/>
            <person name="Paul Ross R."/>
            <person name="Yang R."/>
            <person name="Briner A.E."/>
            <person name="Felis G.E."/>
            <person name="de Vos W.M."/>
            <person name="Barrangou R."/>
            <person name="Klaenhammer T.R."/>
            <person name="Caufield P.W."/>
            <person name="Cui Y."/>
            <person name="Zhang H."/>
            <person name="O'Toole P.W."/>
        </authorList>
    </citation>
    <scope>NUCLEOTIDE SEQUENCE [LARGE SCALE GENOMIC DNA]</scope>
    <source>
        <strain evidence="1 2">DSM 22698</strain>
    </source>
</reference>
<accession>A0A0R2C6U4</accession>
<dbReference type="Proteomes" id="UP000051789">
    <property type="component" value="Unassembled WGS sequence"/>
</dbReference>